<feature type="region of interest" description="Disordered" evidence="1">
    <location>
        <begin position="1"/>
        <end position="37"/>
    </location>
</feature>
<comment type="caution">
    <text evidence="2">The sequence shown here is derived from an EMBL/GenBank/DDBJ whole genome shotgun (WGS) entry which is preliminary data.</text>
</comment>
<evidence type="ECO:0000313" key="2">
    <source>
        <dbReference type="EMBL" id="GAA0523850.1"/>
    </source>
</evidence>
<organism evidence="2 3">
    <name type="scientific">Saccharopolyspora erythraea</name>
    <name type="common">Streptomyces erythraeus</name>
    <dbReference type="NCBI Taxonomy" id="1836"/>
    <lineage>
        <taxon>Bacteria</taxon>
        <taxon>Bacillati</taxon>
        <taxon>Actinomycetota</taxon>
        <taxon>Actinomycetes</taxon>
        <taxon>Pseudonocardiales</taxon>
        <taxon>Pseudonocardiaceae</taxon>
        <taxon>Saccharopolyspora</taxon>
    </lineage>
</organism>
<keyword evidence="3" id="KW-1185">Reference proteome</keyword>
<accession>A0ABN1CQN0</accession>
<name>A0ABN1CQN0_SACER</name>
<feature type="compositionally biased region" description="Basic and acidic residues" evidence="1">
    <location>
        <begin position="21"/>
        <end position="37"/>
    </location>
</feature>
<dbReference type="Proteomes" id="UP001500729">
    <property type="component" value="Unassembled WGS sequence"/>
</dbReference>
<reference evidence="2 3" key="1">
    <citation type="journal article" date="2019" name="Int. J. Syst. Evol. Microbiol.">
        <title>The Global Catalogue of Microorganisms (GCM) 10K type strain sequencing project: providing services to taxonomists for standard genome sequencing and annotation.</title>
        <authorList>
            <consortium name="The Broad Institute Genomics Platform"/>
            <consortium name="The Broad Institute Genome Sequencing Center for Infectious Disease"/>
            <person name="Wu L."/>
            <person name="Ma J."/>
        </authorList>
    </citation>
    <scope>NUCLEOTIDE SEQUENCE [LARGE SCALE GENOMIC DNA]</scope>
    <source>
        <strain evidence="2 3">JCM 10303</strain>
    </source>
</reference>
<sequence length="138" mass="14104">MSCCSGPRGGDGPRDSAAVRGAERRGVHDAERRATEVRDAEGCDAEFWATAGGVTAGGVTAGRDMTDSDMAGGATAGTYGKPVIFAHESTFPAVQATFKEIHSNKRSILSASAHFPPRGKNSPAHGSAEPGCGRLVAC</sequence>
<dbReference type="EMBL" id="BAAAGS010000012">
    <property type="protein sequence ID" value="GAA0523850.1"/>
    <property type="molecule type" value="Genomic_DNA"/>
</dbReference>
<evidence type="ECO:0000313" key="3">
    <source>
        <dbReference type="Proteomes" id="UP001500729"/>
    </source>
</evidence>
<evidence type="ECO:0000256" key="1">
    <source>
        <dbReference type="SAM" id="MobiDB-lite"/>
    </source>
</evidence>
<protein>
    <submittedName>
        <fullName evidence="2">Uncharacterized protein</fullName>
    </submittedName>
</protein>
<gene>
    <name evidence="2" type="ORF">GCM10009533_23920</name>
</gene>
<proteinExistence type="predicted"/>